<dbReference type="PIRSF" id="PIRSF002825">
    <property type="entry name" value="CfbpA"/>
    <property type="match status" value="1"/>
</dbReference>
<keyword evidence="1 2" id="KW-0732">Signal</keyword>
<protein>
    <submittedName>
        <fullName evidence="3">Iron(III) transport system substrate-binding protein</fullName>
    </submittedName>
</protein>
<dbReference type="SUPFAM" id="SSF53850">
    <property type="entry name" value="Periplasmic binding protein-like II"/>
    <property type="match status" value="1"/>
</dbReference>
<dbReference type="RefSeq" id="WP_205051431.1">
    <property type="nucleotide sequence ID" value="NZ_JAFBDH010000002.1"/>
</dbReference>
<dbReference type="PANTHER" id="PTHR30006:SF2">
    <property type="entry name" value="ABC TRANSPORTER SUBSTRATE-BINDING PROTEIN"/>
    <property type="match status" value="1"/>
</dbReference>
<dbReference type="Proteomes" id="UP000720595">
    <property type="component" value="Unassembled WGS sequence"/>
</dbReference>
<evidence type="ECO:0000313" key="3">
    <source>
        <dbReference type="EMBL" id="MBM7549743.1"/>
    </source>
</evidence>
<dbReference type="EMBL" id="JAFBDH010000002">
    <property type="protein sequence ID" value="MBM7549743.1"/>
    <property type="molecule type" value="Genomic_DNA"/>
</dbReference>
<dbReference type="CDD" id="cd13547">
    <property type="entry name" value="PBP2_Fbp_like_2"/>
    <property type="match status" value="1"/>
</dbReference>
<proteinExistence type="predicted"/>
<evidence type="ECO:0000256" key="1">
    <source>
        <dbReference type="ARBA" id="ARBA00022729"/>
    </source>
</evidence>
<dbReference type="PANTHER" id="PTHR30006">
    <property type="entry name" value="THIAMINE-BINDING PERIPLASMIC PROTEIN-RELATED"/>
    <property type="match status" value="1"/>
</dbReference>
<evidence type="ECO:0000313" key="4">
    <source>
        <dbReference type="Proteomes" id="UP000720595"/>
    </source>
</evidence>
<name>A0ABS2MIA9_9FIRM</name>
<dbReference type="Pfam" id="PF01547">
    <property type="entry name" value="SBP_bac_1"/>
    <property type="match status" value="1"/>
</dbReference>
<evidence type="ECO:0000256" key="2">
    <source>
        <dbReference type="SAM" id="SignalP"/>
    </source>
</evidence>
<dbReference type="Gene3D" id="3.40.190.10">
    <property type="entry name" value="Periplasmic binding protein-like II"/>
    <property type="match status" value="2"/>
</dbReference>
<organism evidence="3 4">
    <name type="scientific">Peptoniphilus gorbachii</name>
    <dbReference type="NCBI Taxonomy" id="411567"/>
    <lineage>
        <taxon>Bacteria</taxon>
        <taxon>Bacillati</taxon>
        <taxon>Bacillota</taxon>
        <taxon>Tissierellia</taxon>
        <taxon>Tissierellales</taxon>
        <taxon>Peptoniphilaceae</taxon>
        <taxon>Peptoniphilus</taxon>
    </lineage>
</organism>
<feature type="signal peptide" evidence="2">
    <location>
        <begin position="1"/>
        <end position="21"/>
    </location>
</feature>
<dbReference type="InterPro" id="IPR006059">
    <property type="entry name" value="SBP"/>
</dbReference>
<dbReference type="InterPro" id="IPR026045">
    <property type="entry name" value="Ferric-bd"/>
</dbReference>
<comment type="caution">
    <text evidence="3">The sequence shown here is derived from an EMBL/GenBank/DDBJ whole genome shotgun (WGS) entry which is preliminary data.</text>
</comment>
<gene>
    <name evidence="3" type="ORF">JOD41_000465</name>
</gene>
<accession>A0ABS2MIA9</accession>
<sequence length="351" mass="38489">MKRIFAVILMALALVACSSNSTEIAKENAVSANKNNKTESVEKEEKDVKGTITLYTSQPEEDAKKLIDGFKKVHPEADVVVFRSGTEELVSKILSEKEVNALQADVVLVADTVTFEILKSKDILEKYASPELEGIDKKFYDEENYYAGTKIISTGIIQNTDVYKGEVKGFSDLIKEETKSQTIMPSPLYSGAAAYNLSLLTRTEGIGWEFYSGLKDNDILVDKGNGAVQKSVVAGQKGLGIIVDYMANRSKNEGAPVEFIYPEEGSPIVTEPVGIVKGSKNIDTAEAFYDYIISKDGQELASSMGYTPIRGDVEAPEGLKSSNELNILTGNNKELLDNREADKEEFSKLFQ</sequence>
<dbReference type="PROSITE" id="PS51257">
    <property type="entry name" value="PROKAR_LIPOPROTEIN"/>
    <property type="match status" value="1"/>
</dbReference>
<keyword evidence="4" id="KW-1185">Reference proteome</keyword>
<reference evidence="3 4" key="1">
    <citation type="submission" date="2021-01" db="EMBL/GenBank/DDBJ databases">
        <title>Genomic Encyclopedia of Type Strains, Phase IV (KMG-IV): sequencing the most valuable type-strain genomes for metagenomic binning, comparative biology and taxonomic classification.</title>
        <authorList>
            <person name="Goeker M."/>
        </authorList>
    </citation>
    <scope>NUCLEOTIDE SEQUENCE [LARGE SCALE GENOMIC DNA]</scope>
    <source>
        <strain evidence="3 4">DSM 21461</strain>
    </source>
</reference>
<feature type="chain" id="PRO_5045716790" evidence="2">
    <location>
        <begin position="22"/>
        <end position="351"/>
    </location>
</feature>